<evidence type="ECO:0000256" key="1">
    <source>
        <dbReference type="ARBA" id="ARBA00008769"/>
    </source>
</evidence>
<feature type="signal peptide" evidence="2">
    <location>
        <begin position="1"/>
        <end position="24"/>
    </location>
</feature>
<accession>A0A2T5GMM3</accession>
<reference evidence="3 4" key="1">
    <citation type="submission" date="2018-04" db="EMBL/GenBank/DDBJ databases">
        <title>Genomic Encyclopedia of Type Strains, Phase III (KMG-III): the genomes of soil and plant-associated and newly described type strains.</title>
        <authorList>
            <person name="Whitman W."/>
        </authorList>
    </citation>
    <scope>NUCLEOTIDE SEQUENCE [LARGE SCALE GENOMIC DNA]</scope>
    <source>
        <strain evidence="3 4">MA101b</strain>
    </source>
</reference>
<dbReference type="Gene3D" id="2.40.160.180">
    <property type="entry name" value="Carbohydrate-selective porin OprB"/>
    <property type="match status" value="1"/>
</dbReference>
<dbReference type="Pfam" id="PF04966">
    <property type="entry name" value="OprB"/>
    <property type="match status" value="1"/>
</dbReference>
<feature type="chain" id="PRO_5015375260" evidence="2">
    <location>
        <begin position="25"/>
        <end position="398"/>
    </location>
</feature>
<evidence type="ECO:0000256" key="2">
    <source>
        <dbReference type="RuleBase" id="RU363072"/>
    </source>
</evidence>
<keyword evidence="4" id="KW-1185">Reference proteome</keyword>
<dbReference type="GO" id="GO:0016020">
    <property type="term" value="C:membrane"/>
    <property type="evidence" value="ECO:0007669"/>
    <property type="project" value="InterPro"/>
</dbReference>
<evidence type="ECO:0000313" key="3">
    <source>
        <dbReference type="EMBL" id="PTQ60580.1"/>
    </source>
</evidence>
<keyword evidence="2" id="KW-0732">Signal</keyword>
<gene>
    <name evidence="3" type="ORF">C8J26_2293</name>
</gene>
<protein>
    <submittedName>
        <fullName evidence="3">Porin</fullName>
    </submittedName>
</protein>
<dbReference type="InterPro" id="IPR052932">
    <property type="entry name" value="OprB_Porin"/>
</dbReference>
<dbReference type="InterPro" id="IPR038673">
    <property type="entry name" value="OprB_sf"/>
</dbReference>
<dbReference type="Proteomes" id="UP000244189">
    <property type="component" value="Unassembled WGS sequence"/>
</dbReference>
<dbReference type="AlphaFoldDB" id="A0A2T5GMM3"/>
<dbReference type="GO" id="GO:0008643">
    <property type="term" value="P:carbohydrate transport"/>
    <property type="evidence" value="ECO:0007669"/>
    <property type="project" value="InterPro"/>
</dbReference>
<dbReference type="InterPro" id="IPR007049">
    <property type="entry name" value="Carb-sel_porin_OprB"/>
</dbReference>
<dbReference type="EMBL" id="QAOG01000003">
    <property type="protein sequence ID" value="PTQ60580.1"/>
    <property type="molecule type" value="Genomic_DNA"/>
</dbReference>
<evidence type="ECO:0000313" key="4">
    <source>
        <dbReference type="Proteomes" id="UP000244189"/>
    </source>
</evidence>
<dbReference type="PANTHER" id="PTHR37944:SF1">
    <property type="entry name" value="PORIN B"/>
    <property type="match status" value="1"/>
</dbReference>
<comment type="caution">
    <text evidence="3">The sequence shown here is derived from an EMBL/GenBank/DDBJ whole genome shotgun (WGS) entry which is preliminary data.</text>
</comment>
<dbReference type="GO" id="GO:0015288">
    <property type="term" value="F:porin activity"/>
    <property type="evidence" value="ECO:0007669"/>
    <property type="project" value="InterPro"/>
</dbReference>
<sequence>MNIMAVSRFALPALLLSAAWTHLAAAQSGAPESAPRAVTVEGRYVLDLMGNVAGGDKRGARVLGNAELTADGDLDRLAGWRGARAHLHLLGNHGGAINTLAGTLQGVDNIEVAKGRAKLYEAWVEQDIAGGRAALLVGLSDLNVDFYQNDSAGLLVAPAFGIGSELAATGPNGPSIFPSTALTLRLNVAIASLGYVRAAVVNARAGVLGDAAGIDFGMHDGALLIAEAGTRTNGKLAIGGWRYTRHQDDMAACDGSGVPLRRTATGAYVLIDQHLSGDEHHGIDLFFRAGVSEGRTTPFRGGFQLGLLANGLVPGRPDGQLSVGLAQGRLSNAFRRMLRDSGESADAAETGVELTYQDKVAPFLSVQPDAQYIRRAFADGGRKSTLVAGLRLIAAFSR</sequence>
<proteinExistence type="inferred from homology"/>
<dbReference type="PANTHER" id="PTHR37944">
    <property type="entry name" value="PORIN B"/>
    <property type="match status" value="1"/>
</dbReference>
<name>A0A2T5GMM3_9SPHN</name>
<comment type="similarity">
    <text evidence="1 2">Belongs to the OprB family.</text>
</comment>
<organism evidence="3 4">
    <name type="scientific">Sphingomonas aurantiaca</name>
    <dbReference type="NCBI Taxonomy" id="185949"/>
    <lineage>
        <taxon>Bacteria</taxon>
        <taxon>Pseudomonadati</taxon>
        <taxon>Pseudomonadota</taxon>
        <taxon>Alphaproteobacteria</taxon>
        <taxon>Sphingomonadales</taxon>
        <taxon>Sphingomonadaceae</taxon>
        <taxon>Sphingomonas</taxon>
    </lineage>
</organism>